<dbReference type="GO" id="GO:0016990">
    <property type="term" value="F:arginine deiminase activity"/>
    <property type="evidence" value="ECO:0007669"/>
    <property type="project" value="TreeGrafter"/>
</dbReference>
<dbReference type="GO" id="GO:0019546">
    <property type="term" value="P:L-arginine deiminase pathway"/>
    <property type="evidence" value="ECO:0007669"/>
    <property type="project" value="TreeGrafter"/>
</dbReference>
<dbReference type="SUPFAM" id="SSF55909">
    <property type="entry name" value="Pentein"/>
    <property type="match status" value="1"/>
</dbReference>
<organism evidence="1 2">
    <name type="scientific">Scopulibacillus darangshiensis</name>
    <dbReference type="NCBI Taxonomy" id="442528"/>
    <lineage>
        <taxon>Bacteria</taxon>
        <taxon>Bacillati</taxon>
        <taxon>Bacillota</taxon>
        <taxon>Bacilli</taxon>
        <taxon>Bacillales</taxon>
        <taxon>Sporolactobacillaceae</taxon>
        <taxon>Scopulibacillus</taxon>
    </lineage>
</organism>
<dbReference type="EMBL" id="SLXK01000009">
    <property type="protein sequence ID" value="TCP29624.1"/>
    <property type="molecule type" value="Genomic_DNA"/>
</dbReference>
<comment type="caution">
    <text evidence="1">The sequence shown here is derived from an EMBL/GenBank/DDBJ whole genome shotgun (WGS) entry which is preliminary data.</text>
</comment>
<dbReference type="RefSeq" id="WP_132745644.1">
    <property type="nucleotide sequence ID" value="NZ_SLXK01000009.1"/>
</dbReference>
<sequence length="284" mass="32204">MDFPKDSLSKVTCHNEYGTLQRVLLCTPQFMEIKEVINETQERFVNDDINSLLAVEQHESLIKVLEKENIDVILLTANEKFPEQVFTRDIGFTVGETLFLANMKRKVRQNEDKTFAKWLTEHGISFESIKNGSIEGGDVIVDSTRVWVGSSDRTSMEAIDELRGKSPGFEITAVPFMEEYLHLDCVFNIISPNEALIYPKAFDRNVVNTLSSCYDLIDVSSKEQFTLGTNILSIGNRTVISLPINKEVNKKLRRRGFSVVEVDISEIIKSGGSFRCITLPLIRE</sequence>
<dbReference type="Pfam" id="PF19420">
    <property type="entry name" value="DDAH_eukar"/>
    <property type="match status" value="1"/>
</dbReference>
<dbReference type="OrthoDB" id="9814070at2"/>
<evidence type="ECO:0000313" key="1">
    <source>
        <dbReference type="EMBL" id="TCP29624.1"/>
    </source>
</evidence>
<evidence type="ECO:0000313" key="2">
    <source>
        <dbReference type="Proteomes" id="UP000295416"/>
    </source>
</evidence>
<name>A0A4R2P658_9BACL</name>
<keyword evidence="1" id="KW-0378">Hydrolase</keyword>
<dbReference type="PANTHER" id="PTHR47271:SF2">
    <property type="entry name" value="ARGININE DEIMINASE"/>
    <property type="match status" value="1"/>
</dbReference>
<dbReference type="AlphaFoldDB" id="A0A4R2P658"/>
<gene>
    <name evidence="1" type="ORF">EV207_10978</name>
</gene>
<keyword evidence="2" id="KW-1185">Reference proteome</keyword>
<dbReference type="Proteomes" id="UP000295416">
    <property type="component" value="Unassembled WGS sequence"/>
</dbReference>
<dbReference type="Gene3D" id="3.75.10.10">
    <property type="entry name" value="L-arginine/glycine Amidinotransferase, Chain A"/>
    <property type="match status" value="1"/>
</dbReference>
<reference evidence="1 2" key="1">
    <citation type="submission" date="2019-03" db="EMBL/GenBank/DDBJ databases">
        <title>Genomic Encyclopedia of Type Strains, Phase IV (KMG-IV): sequencing the most valuable type-strain genomes for metagenomic binning, comparative biology and taxonomic classification.</title>
        <authorList>
            <person name="Goeker M."/>
        </authorList>
    </citation>
    <scope>NUCLEOTIDE SEQUENCE [LARGE SCALE GENOMIC DNA]</scope>
    <source>
        <strain evidence="1 2">DSM 19377</strain>
    </source>
</reference>
<proteinExistence type="predicted"/>
<accession>A0A4R2P658</accession>
<dbReference type="PANTHER" id="PTHR47271">
    <property type="entry name" value="ARGININE DEIMINASE"/>
    <property type="match status" value="1"/>
</dbReference>
<protein>
    <submittedName>
        <fullName evidence="1">N-dimethylarginine dimethylaminohydrolase</fullName>
    </submittedName>
</protein>